<feature type="domain" description="Dienelactone hydrolase" evidence="2">
    <location>
        <begin position="44"/>
        <end position="247"/>
    </location>
</feature>
<name>A0A6A6U547_9PEZI</name>
<reference evidence="3" key="1">
    <citation type="journal article" date="2020" name="Stud. Mycol.">
        <title>101 Dothideomycetes genomes: a test case for predicting lifestyles and emergence of pathogens.</title>
        <authorList>
            <person name="Haridas S."/>
            <person name="Albert R."/>
            <person name="Binder M."/>
            <person name="Bloem J."/>
            <person name="Labutti K."/>
            <person name="Salamov A."/>
            <person name="Andreopoulos B."/>
            <person name="Baker S."/>
            <person name="Barry K."/>
            <person name="Bills G."/>
            <person name="Bluhm B."/>
            <person name="Cannon C."/>
            <person name="Castanera R."/>
            <person name="Culley D."/>
            <person name="Daum C."/>
            <person name="Ezra D."/>
            <person name="Gonzalez J."/>
            <person name="Henrissat B."/>
            <person name="Kuo A."/>
            <person name="Liang C."/>
            <person name="Lipzen A."/>
            <person name="Lutzoni F."/>
            <person name="Magnuson J."/>
            <person name="Mondo S."/>
            <person name="Nolan M."/>
            <person name="Ohm R."/>
            <person name="Pangilinan J."/>
            <person name="Park H.-J."/>
            <person name="Ramirez L."/>
            <person name="Alfaro M."/>
            <person name="Sun H."/>
            <person name="Tritt A."/>
            <person name="Yoshinaga Y."/>
            <person name="Zwiers L.-H."/>
            <person name="Turgeon B."/>
            <person name="Goodwin S."/>
            <person name="Spatafora J."/>
            <person name="Crous P."/>
            <person name="Grigoriev I."/>
        </authorList>
    </citation>
    <scope>NUCLEOTIDE SEQUENCE</scope>
    <source>
        <strain evidence="3">CBS 115976</strain>
    </source>
</reference>
<sequence>MFKQLAIAALYATAALAQLPTVAHTGTPTGEEKVINGLNIYHAYAPSKSAEHAIIFLTDIFGLALPANKLLADSYARAGYLVLMPDYFKGDPQPQDRTGFNSTGWAARHPQAEIEQFVGQTVDYAKSLGVKKLGAAGFCFGGPYVVRILAGKGVDVGLIAHPGKFSDEELNAIKGPLSVAAAETDQSLPPARRHEVESLLQKKNATYQINLYSGVSHGFAVRIDLNDPKQVFAKESAFYQAKFWFDQWLKGGSPAKTGAAALKYSNNRGDMRIQHDFDYTS</sequence>
<feature type="chain" id="PRO_5025469685" evidence="1">
    <location>
        <begin position="18"/>
        <end position="281"/>
    </location>
</feature>
<gene>
    <name evidence="3" type="ORF">BT63DRAFT_288596</name>
</gene>
<dbReference type="AlphaFoldDB" id="A0A6A6U547"/>
<dbReference type="Pfam" id="PF01738">
    <property type="entry name" value="DLH"/>
    <property type="match status" value="1"/>
</dbReference>
<keyword evidence="3" id="KW-0378">Hydrolase</keyword>
<keyword evidence="1" id="KW-0732">Signal</keyword>
<evidence type="ECO:0000313" key="4">
    <source>
        <dbReference type="Proteomes" id="UP000799302"/>
    </source>
</evidence>
<protein>
    <submittedName>
        <fullName evidence="3">Alpha/beta-hydrolase</fullName>
    </submittedName>
</protein>
<dbReference type="PANTHER" id="PTHR17630">
    <property type="entry name" value="DIENELACTONE HYDROLASE"/>
    <property type="match status" value="1"/>
</dbReference>
<keyword evidence="4" id="KW-1185">Reference proteome</keyword>
<feature type="signal peptide" evidence="1">
    <location>
        <begin position="1"/>
        <end position="17"/>
    </location>
</feature>
<dbReference type="EMBL" id="MU004237">
    <property type="protein sequence ID" value="KAF2667262.1"/>
    <property type="molecule type" value="Genomic_DNA"/>
</dbReference>
<proteinExistence type="predicted"/>
<accession>A0A6A6U547</accession>
<dbReference type="Gene3D" id="3.40.50.1820">
    <property type="entry name" value="alpha/beta hydrolase"/>
    <property type="match status" value="1"/>
</dbReference>
<dbReference type="InterPro" id="IPR002925">
    <property type="entry name" value="Dienelactn_hydro"/>
</dbReference>
<dbReference type="Proteomes" id="UP000799302">
    <property type="component" value="Unassembled WGS sequence"/>
</dbReference>
<evidence type="ECO:0000256" key="1">
    <source>
        <dbReference type="SAM" id="SignalP"/>
    </source>
</evidence>
<dbReference type="PANTHER" id="PTHR17630:SF44">
    <property type="entry name" value="PROTEIN AIM2"/>
    <property type="match status" value="1"/>
</dbReference>
<dbReference type="SUPFAM" id="SSF53474">
    <property type="entry name" value="alpha/beta-Hydrolases"/>
    <property type="match status" value="1"/>
</dbReference>
<evidence type="ECO:0000313" key="3">
    <source>
        <dbReference type="EMBL" id="KAF2667262.1"/>
    </source>
</evidence>
<organism evidence="3 4">
    <name type="scientific">Microthyrium microscopicum</name>
    <dbReference type="NCBI Taxonomy" id="703497"/>
    <lineage>
        <taxon>Eukaryota</taxon>
        <taxon>Fungi</taxon>
        <taxon>Dikarya</taxon>
        <taxon>Ascomycota</taxon>
        <taxon>Pezizomycotina</taxon>
        <taxon>Dothideomycetes</taxon>
        <taxon>Dothideomycetes incertae sedis</taxon>
        <taxon>Microthyriales</taxon>
        <taxon>Microthyriaceae</taxon>
        <taxon>Microthyrium</taxon>
    </lineage>
</organism>
<dbReference type="GO" id="GO:0016787">
    <property type="term" value="F:hydrolase activity"/>
    <property type="evidence" value="ECO:0007669"/>
    <property type="project" value="UniProtKB-KW"/>
</dbReference>
<dbReference type="OrthoDB" id="17560at2759"/>
<dbReference type="InterPro" id="IPR029058">
    <property type="entry name" value="AB_hydrolase_fold"/>
</dbReference>
<evidence type="ECO:0000259" key="2">
    <source>
        <dbReference type="Pfam" id="PF01738"/>
    </source>
</evidence>